<organism evidence="1">
    <name type="scientific">Sinomonas puerhi</name>
    <dbReference type="NCBI Taxonomy" id="3238584"/>
    <lineage>
        <taxon>Bacteria</taxon>
        <taxon>Bacillati</taxon>
        <taxon>Actinomycetota</taxon>
        <taxon>Actinomycetes</taxon>
        <taxon>Micrococcales</taxon>
        <taxon>Micrococcaceae</taxon>
        <taxon>Sinomonas</taxon>
    </lineage>
</organism>
<accession>A0AB39KYG7</accession>
<dbReference type="AlphaFoldDB" id="A0AB39KYG7"/>
<gene>
    <name evidence="1" type="ORF">AB5L97_10390</name>
</gene>
<proteinExistence type="predicted"/>
<dbReference type="KEGG" id="spue:AB5L97_10390"/>
<reference evidence="1" key="1">
    <citation type="submission" date="2024-07" db="EMBL/GenBank/DDBJ databases">
        <authorList>
            <person name="fu j."/>
        </authorList>
    </citation>
    <scope>NUCLEOTIDE SEQUENCE</scope>
    <source>
        <strain evidence="1">P10A9</strain>
    </source>
</reference>
<dbReference type="RefSeq" id="WP_307958407.1">
    <property type="nucleotide sequence ID" value="NZ_CP163302.1"/>
</dbReference>
<name>A0AB39KYG7_9MICC</name>
<protein>
    <submittedName>
        <fullName evidence="1">Uncharacterized protein</fullName>
    </submittedName>
</protein>
<evidence type="ECO:0000313" key="1">
    <source>
        <dbReference type="EMBL" id="XDP43730.1"/>
    </source>
</evidence>
<sequence length="48" mass="5089">MKLTEYIDLVEDLASAILDGEAAAAASLAQIVKSAGREIRTQTLQPTD</sequence>
<dbReference type="EMBL" id="CP163302">
    <property type="protein sequence ID" value="XDP43730.1"/>
    <property type="molecule type" value="Genomic_DNA"/>
</dbReference>